<dbReference type="EMBL" id="MPUH01000019">
    <property type="protein sequence ID" value="OMJ94970.1"/>
    <property type="molecule type" value="Genomic_DNA"/>
</dbReference>
<feature type="region of interest" description="Disordered" evidence="1">
    <location>
        <begin position="154"/>
        <end position="175"/>
    </location>
</feature>
<dbReference type="InterPro" id="IPR002044">
    <property type="entry name" value="CBM20"/>
</dbReference>
<evidence type="ECO:0000313" key="3">
    <source>
        <dbReference type="EMBL" id="OMJ94970.1"/>
    </source>
</evidence>
<sequence length="337" mass="38549">MEVDKKDTSGDSNSKENPIASEVPAEKKSSVDVPISEPVKIEIPAESTTEIKPEAHSEHTEITKTEVKHEEDLTHTKVSDEVKIPHEESKSEDKVPEPVTETGPVVIHTGKDNKDDDETDVIENPTNKAIFTHFVKTKISEAGANDEEIKKHVVHDDHEPEKKDPHEEIKEVPVEIKPDEHASKVEVTKSVEDKPKEDHHKTSEKTEKDFYTIKSSEVEPYYKKFEKEKKSATSEERKETEEHLYECEFSVQYETKFGENVIVVGSAEELGSWDPTKGLNLTWNQNHRWTGTLKFSTLPFEYKYAVKSDKETNWEKGVNRLVKEPPTMPLVDLWQPI</sequence>
<dbReference type="InterPro" id="IPR013784">
    <property type="entry name" value="Carb-bd-like_fold"/>
</dbReference>
<comment type="caution">
    <text evidence="3">The sequence shown here is derived from an EMBL/GenBank/DDBJ whole genome shotgun (WGS) entry which is preliminary data.</text>
</comment>
<dbReference type="GO" id="GO:2001070">
    <property type="term" value="F:starch binding"/>
    <property type="evidence" value="ECO:0007669"/>
    <property type="project" value="InterPro"/>
</dbReference>
<name>A0A1R2D180_9CILI</name>
<dbReference type="OrthoDB" id="440291at2759"/>
<dbReference type="CDD" id="cd05467">
    <property type="entry name" value="CBM20"/>
    <property type="match status" value="1"/>
</dbReference>
<evidence type="ECO:0000259" key="2">
    <source>
        <dbReference type="PROSITE" id="PS51166"/>
    </source>
</evidence>
<proteinExistence type="predicted"/>
<dbReference type="SMART" id="SM01065">
    <property type="entry name" value="CBM_2"/>
    <property type="match status" value="1"/>
</dbReference>
<feature type="compositionally biased region" description="Low complexity" evidence="1">
    <location>
        <begin position="97"/>
        <end position="106"/>
    </location>
</feature>
<gene>
    <name evidence="3" type="ORF">SteCoe_1837</name>
</gene>
<organism evidence="3 4">
    <name type="scientific">Stentor coeruleus</name>
    <dbReference type="NCBI Taxonomy" id="5963"/>
    <lineage>
        <taxon>Eukaryota</taxon>
        <taxon>Sar</taxon>
        <taxon>Alveolata</taxon>
        <taxon>Ciliophora</taxon>
        <taxon>Postciliodesmatophora</taxon>
        <taxon>Heterotrichea</taxon>
        <taxon>Heterotrichida</taxon>
        <taxon>Stentoridae</taxon>
        <taxon>Stentor</taxon>
    </lineage>
</organism>
<dbReference type="Pfam" id="PF00686">
    <property type="entry name" value="CBM_20"/>
    <property type="match status" value="1"/>
</dbReference>
<dbReference type="PANTHER" id="PTHR15048:SF0">
    <property type="entry name" value="STARCH-BINDING DOMAIN-CONTAINING PROTEIN 1"/>
    <property type="match status" value="1"/>
</dbReference>
<feature type="compositionally biased region" description="Basic and acidic residues" evidence="1">
    <location>
        <begin position="49"/>
        <end position="96"/>
    </location>
</feature>
<dbReference type="PANTHER" id="PTHR15048">
    <property type="entry name" value="STARCH-BINDING DOMAIN-CONTAINING PROTEIN 1"/>
    <property type="match status" value="1"/>
</dbReference>
<dbReference type="PROSITE" id="PS51166">
    <property type="entry name" value="CBM20"/>
    <property type="match status" value="1"/>
</dbReference>
<dbReference type="InterPro" id="IPR013783">
    <property type="entry name" value="Ig-like_fold"/>
</dbReference>
<dbReference type="Proteomes" id="UP000187209">
    <property type="component" value="Unassembled WGS sequence"/>
</dbReference>
<evidence type="ECO:0000313" key="4">
    <source>
        <dbReference type="Proteomes" id="UP000187209"/>
    </source>
</evidence>
<dbReference type="SUPFAM" id="SSF49452">
    <property type="entry name" value="Starch-binding domain-like"/>
    <property type="match status" value="1"/>
</dbReference>
<keyword evidence="4" id="KW-1185">Reference proteome</keyword>
<dbReference type="Gene3D" id="2.60.40.10">
    <property type="entry name" value="Immunoglobulins"/>
    <property type="match status" value="1"/>
</dbReference>
<dbReference type="AlphaFoldDB" id="A0A1R2D180"/>
<reference evidence="3 4" key="1">
    <citation type="submission" date="2016-11" db="EMBL/GenBank/DDBJ databases">
        <title>The macronuclear genome of Stentor coeruleus: a giant cell with tiny introns.</title>
        <authorList>
            <person name="Slabodnick M."/>
            <person name="Ruby J.G."/>
            <person name="Reiff S.B."/>
            <person name="Swart E.C."/>
            <person name="Gosai S."/>
            <person name="Prabakaran S."/>
            <person name="Witkowska E."/>
            <person name="Larue G.E."/>
            <person name="Fisher S."/>
            <person name="Freeman R.M."/>
            <person name="Gunawardena J."/>
            <person name="Chu W."/>
            <person name="Stover N.A."/>
            <person name="Gregory B.D."/>
            <person name="Nowacki M."/>
            <person name="Derisi J."/>
            <person name="Roy S.W."/>
            <person name="Marshall W.F."/>
            <person name="Sood P."/>
        </authorList>
    </citation>
    <scope>NUCLEOTIDE SEQUENCE [LARGE SCALE GENOMIC DNA]</scope>
    <source>
        <strain evidence="3">WM001</strain>
    </source>
</reference>
<evidence type="ECO:0000256" key="1">
    <source>
        <dbReference type="SAM" id="MobiDB-lite"/>
    </source>
</evidence>
<dbReference type="GO" id="GO:0016020">
    <property type="term" value="C:membrane"/>
    <property type="evidence" value="ECO:0007669"/>
    <property type="project" value="TreeGrafter"/>
</dbReference>
<accession>A0A1R2D180</accession>
<protein>
    <recommendedName>
        <fullName evidence="2">CBM20 domain-containing protein</fullName>
    </recommendedName>
</protein>
<feature type="region of interest" description="Disordered" evidence="1">
    <location>
        <begin position="1"/>
        <end position="124"/>
    </location>
</feature>
<feature type="domain" description="CBM20" evidence="2">
    <location>
        <begin position="239"/>
        <end position="337"/>
    </location>
</feature>